<evidence type="ECO:0000313" key="11">
    <source>
        <dbReference type="EMBL" id="MTB73368.1"/>
    </source>
</evidence>
<evidence type="ECO:0000313" key="12">
    <source>
        <dbReference type="Proteomes" id="UP000431092"/>
    </source>
</evidence>
<keyword evidence="3 8" id="KW-0812">Transmembrane</keyword>
<feature type="transmembrane region" description="Helical" evidence="8">
    <location>
        <begin position="325"/>
        <end position="342"/>
    </location>
</feature>
<dbReference type="InterPro" id="IPR010619">
    <property type="entry name" value="ThrE-like_N"/>
</dbReference>
<dbReference type="AlphaFoldDB" id="A0A6I3IGD5"/>
<reference evidence="11 12" key="1">
    <citation type="submission" date="2019-11" db="EMBL/GenBank/DDBJ databases">
        <title>Whole genome sequencing identifies a novel species of the genus Arsenicicoccus isolated from human blood.</title>
        <authorList>
            <person name="Jeong J.H."/>
            <person name="Kweon O.J."/>
            <person name="Kim H.R."/>
            <person name="Kim T.-H."/>
            <person name="Ha S.-M."/>
            <person name="Lee M.-K."/>
        </authorList>
    </citation>
    <scope>NUCLEOTIDE SEQUENCE [LARGE SCALE GENOMIC DNA]</scope>
    <source>
        <strain evidence="11 12">MKL-02</strain>
    </source>
</reference>
<name>A0A6I3IGD5_9MICO</name>
<dbReference type="GO" id="GO:0022857">
    <property type="term" value="F:transmembrane transporter activity"/>
    <property type="evidence" value="ECO:0007669"/>
    <property type="project" value="InterPro"/>
</dbReference>
<comment type="subcellular location">
    <subcellularLocation>
        <location evidence="1">Cell membrane</location>
        <topology evidence="1">Multi-pass membrane protein</topology>
    </subcellularLocation>
</comment>
<evidence type="ECO:0000256" key="2">
    <source>
        <dbReference type="ARBA" id="ARBA00022475"/>
    </source>
</evidence>
<dbReference type="GO" id="GO:0015744">
    <property type="term" value="P:succinate transport"/>
    <property type="evidence" value="ECO:0007669"/>
    <property type="project" value="TreeGrafter"/>
</dbReference>
<feature type="transmembrane region" description="Helical" evidence="8">
    <location>
        <begin position="400"/>
        <end position="421"/>
    </location>
</feature>
<evidence type="ECO:0000259" key="10">
    <source>
        <dbReference type="Pfam" id="PF12821"/>
    </source>
</evidence>
<organism evidence="11 12">
    <name type="scientific">Arsenicicoccus cauae</name>
    <dbReference type="NCBI Taxonomy" id="2663847"/>
    <lineage>
        <taxon>Bacteria</taxon>
        <taxon>Bacillati</taxon>
        <taxon>Actinomycetota</taxon>
        <taxon>Actinomycetes</taxon>
        <taxon>Micrococcales</taxon>
        <taxon>Intrasporangiaceae</taxon>
        <taxon>Arsenicicoccus</taxon>
    </lineage>
</organism>
<evidence type="ECO:0000259" key="9">
    <source>
        <dbReference type="Pfam" id="PF06738"/>
    </source>
</evidence>
<dbReference type="Pfam" id="PF06738">
    <property type="entry name" value="ThrE"/>
    <property type="match status" value="1"/>
</dbReference>
<feature type="compositionally biased region" description="Low complexity" evidence="7">
    <location>
        <begin position="484"/>
        <end position="495"/>
    </location>
</feature>
<dbReference type="GO" id="GO:0005886">
    <property type="term" value="C:plasma membrane"/>
    <property type="evidence" value="ECO:0007669"/>
    <property type="project" value="UniProtKB-SubCell"/>
</dbReference>
<feature type="domain" description="Threonine/Serine exporter ThrE" evidence="10">
    <location>
        <begin position="332"/>
        <end position="457"/>
    </location>
</feature>
<sequence length="518" mass="53996">MTEPSYPSSPLPRRPSAPRGLRRTAQQAVRVFRPSDGTSVLQLHPDEVDPTLSRKALDLAMRVAEMMLSHGASANDVTLDALRITKAFGLKAVHVDVTYTSISVSYYRGHDREPLTTLRVVRARSIDYTRLQRLQALVQRIEEDQDVDEAFELFAAIVRAPHPYRRWVVTFGNAGVAGAVCVLLDASLLITVVAFLASAAIDLLICWLARKQVPPFFMQACAAAVPTVAATALMAGAYQGITWLEGVRPELIVAGGIVMMLSGLSVVGAAQDAIDGYYVTAGARSFEVVILTLGIVVGILMTLQLAQRVGVPVVLSGAAPPLGSLGQQLGGSLLISAFFAISTYAGPRTVVLCAGMGVLGWVGYLGGTLLGLGSISSSAVGAFVATLVSVHLGRRLTVPSLALTTAALVPLMPGSMVYRGLLEIMVHAGSRTSAGEGTMTLLNAAGVGLALAAGASLGTYLARQGRGNLRHASPRGDGSRAEKSAAAGSPEAEGATQRLEAATTGTIPVVPGDGIRPE</sequence>
<keyword evidence="12" id="KW-1185">Reference proteome</keyword>
<evidence type="ECO:0000256" key="1">
    <source>
        <dbReference type="ARBA" id="ARBA00004651"/>
    </source>
</evidence>
<accession>A0A6I3IGD5</accession>
<comment type="similarity">
    <text evidence="6">Belongs to the ThrE exporter (TC 2.A.79) family.</text>
</comment>
<protein>
    <submittedName>
        <fullName evidence="11">Threonine/serine exporter family protein</fullName>
    </submittedName>
</protein>
<dbReference type="Proteomes" id="UP000431092">
    <property type="component" value="Unassembled WGS sequence"/>
</dbReference>
<comment type="caution">
    <text evidence="11">The sequence shown here is derived from an EMBL/GenBank/DDBJ whole genome shotgun (WGS) entry which is preliminary data.</text>
</comment>
<dbReference type="InterPro" id="IPR024528">
    <property type="entry name" value="ThrE_2"/>
</dbReference>
<proteinExistence type="inferred from homology"/>
<feature type="region of interest" description="Disordered" evidence="7">
    <location>
        <begin position="1"/>
        <end position="24"/>
    </location>
</feature>
<feature type="transmembrane region" description="Helical" evidence="8">
    <location>
        <begin position="251"/>
        <end position="274"/>
    </location>
</feature>
<dbReference type="PANTHER" id="PTHR34390:SF2">
    <property type="entry name" value="SUCCINATE TRANSPORTER SUBUNIT YJJP-RELATED"/>
    <property type="match status" value="1"/>
</dbReference>
<feature type="transmembrane region" description="Helical" evidence="8">
    <location>
        <begin position="188"/>
        <end position="209"/>
    </location>
</feature>
<dbReference type="InterPro" id="IPR050539">
    <property type="entry name" value="ThrE_Dicarb/AminoAcid_Exp"/>
</dbReference>
<dbReference type="RefSeq" id="WP_154594622.1">
    <property type="nucleotide sequence ID" value="NZ_WLVL01000057.1"/>
</dbReference>
<feature type="transmembrane region" description="Helical" evidence="8">
    <location>
        <begin position="216"/>
        <end position="239"/>
    </location>
</feature>
<evidence type="ECO:0000256" key="8">
    <source>
        <dbReference type="SAM" id="Phobius"/>
    </source>
</evidence>
<gene>
    <name evidence="11" type="ORF">GGG17_15650</name>
</gene>
<dbReference type="Pfam" id="PF12821">
    <property type="entry name" value="ThrE_2"/>
    <property type="match status" value="1"/>
</dbReference>
<feature type="transmembrane region" description="Helical" evidence="8">
    <location>
        <begin position="441"/>
        <end position="462"/>
    </location>
</feature>
<evidence type="ECO:0000256" key="4">
    <source>
        <dbReference type="ARBA" id="ARBA00022989"/>
    </source>
</evidence>
<feature type="region of interest" description="Disordered" evidence="7">
    <location>
        <begin position="467"/>
        <end position="518"/>
    </location>
</feature>
<dbReference type="EMBL" id="WLVL01000057">
    <property type="protein sequence ID" value="MTB73368.1"/>
    <property type="molecule type" value="Genomic_DNA"/>
</dbReference>
<keyword evidence="5 8" id="KW-0472">Membrane</keyword>
<keyword evidence="4 8" id="KW-1133">Transmembrane helix</keyword>
<evidence type="ECO:0000256" key="6">
    <source>
        <dbReference type="ARBA" id="ARBA00034125"/>
    </source>
</evidence>
<feature type="transmembrane region" description="Helical" evidence="8">
    <location>
        <begin position="286"/>
        <end position="305"/>
    </location>
</feature>
<dbReference type="PANTHER" id="PTHR34390">
    <property type="entry name" value="UPF0442 PROTEIN YJJB-RELATED"/>
    <property type="match status" value="1"/>
</dbReference>
<feature type="domain" description="Threonine/serine exporter-like N-terminal" evidence="9">
    <location>
        <begin position="58"/>
        <end position="305"/>
    </location>
</feature>
<evidence type="ECO:0000256" key="7">
    <source>
        <dbReference type="SAM" id="MobiDB-lite"/>
    </source>
</evidence>
<evidence type="ECO:0000256" key="5">
    <source>
        <dbReference type="ARBA" id="ARBA00023136"/>
    </source>
</evidence>
<evidence type="ECO:0000256" key="3">
    <source>
        <dbReference type="ARBA" id="ARBA00022692"/>
    </source>
</evidence>
<keyword evidence="2" id="KW-1003">Cell membrane</keyword>